<evidence type="ECO:0000256" key="4">
    <source>
        <dbReference type="SAM" id="Phobius"/>
    </source>
</evidence>
<organism evidence="6 7">
    <name type="scientific">Flectobacillus roseus</name>
    <dbReference type="NCBI Taxonomy" id="502259"/>
    <lineage>
        <taxon>Bacteria</taxon>
        <taxon>Pseudomonadati</taxon>
        <taxon>Bacteroidota</taxon>
        <taxon>Cytophagia</taxon>
        <taxon>Cytophagales</taxon>
        <taxon>Flectobacillaceae</taxon>
        <taxon>Flectobacillus</taxon>
    </lineage>
</organism>
<dbReference type="PROSITE" id="PS01124">
    <property type="entry name" value="HTH_ARAC_FAMILY_2"/>
    <property type="match status" value="1"/>
</dbReference>
<dbReference type="EMBL" id="JASHIF010000008">
    <property type="protein sequence ID" value="MDI9859372.1"/>
    <property type="molecule type" value="Genomic_DNA"/>
</dbReference>
<evidence type="ECO:0000313" key="6">
    <source>
        <dbReference type="EMBL" id="MDI9859372.1"/>
    </source>
</evidence>
<sequence length="398" mass="46970">MLFSFSLKSSILLIFFFHGIIFSILLLFKGLQTENKPSLWLGVFTLLSAFYIVPFMLGYAGWYSQQPYRNILFYVPFQQLFLLPPVLFFYIKTLLDKSFQFSKKDYLHFSPALAYWVYAIIIFLTDIIVLKKAYFYEDGKDKDFSTWYQIAGLISLTYYLVESIKTYNRYRFVTYNSVSFADSVMFRWTKRFLVAFLMLIILRILFFVINPEWNEFGRKFWYYVSFSFLFYYVSISGYTNSILSSTSFKEYSLDSIIGLELETSNSNEFESSSKPHELKNEIQDLDNWKEKLETLMCNTEMYKNPELIITDLSSELGTHSKKISQVINQGFGVNFNDFINQYRIKAFLQKVQGGEHNIQTFLGLAFECGFNSKSTFNRAFKKATSLNPKEYIETHYKK</sequence>
<evidence type="ECO:0000259" key="5">
    <source>
        <dbReference type="PROSITE" id="PS01124"/>
    </source>
</evidence>
<proteinExistence type="predicted"/>
<dbReference type="Gene3D" id="1.10.10.60">
    <property type="entry name" value="Homeodomain-like"/>
    <property type="match status" value="2"/>
</dbReference>
<protein>
    <submittedName>
        <fullName evidence="6">Helix-turn-helix domain-containing protein</fullName>
    </submittedName>
</protein>
<feature type="transmembrane region" description="Helical" evidence="4">
    <location>
        <begin position="146"/>
        <end position="161"/>
    </location>
</feature>
<keyword evidence="3" id="KW-0804">Transcription</keyword>
<keyword evidence="2" id="KW-0238">DNA-binding</keyword>
<keyword evidence="1" id="KW-0805">Transcription regulation</keyword>
<evidence type="ECO:0000256" key="3">
    <source>
        <dbReference type="ARBA" id="ARBA00023163"/>
    </source>
</evidence>
<keyword evidence="4" id="KW-0472">Membrane</keyword>
<keyword evidence="4" id="KW-0812">Transmembrane</keyword>
<dbReference type="InterPro" id="IPR018060">
    <property type="entry name" value="HTH_AraC"/>
</dbReference>
<dbReference type="SUPFAM" id="SSF46689">
    <property type="entry name" value="Homeodomain-like"/>
    <property type="match status" value="1"/>
</dbReference>
<accession>A0ABT6Y724</accession>
<dbReference type="PANTHER" id="PTHR43280:SF29">
    <property type="entry name" value="ARAC-FAMILY TRANSCRIPTIONAL REGULATOR"/>
    <property type="match status" value="1"/>
</dbReference>
<evidence type="ECO:0000313" key="7">
    <source>
        <dbReference type="Proteomes" id="UP001236507"/>
    </source>
</evidence>
<reference evidence="6 7" key="1">
    <citation type="submission" date="2023-05" db="EMBL/GenBank/DDBJ databases">
        <title>Novel species of genus Flectobacillus isolated from stream in China.</title>
        <authorList>
            <person name="Lu H."/>
        </authorList>
    </citation>
    <scope>NUCLEOTIDE SEQUENCE [LARGE SCALE GENOMIC DNA]</scope>
    <source>
        <strain evidence="6 7">KCTC 42575</strain>
    </source>
</reference>
<dbReference type="Proteomes" id="UP001236507">
    <property type="component" value="Unassembled WGS sequence"/>
</dbReference>
<dbReference type="RefSeq" id="WP_283344329.1">
    <property type="nucleotide sequence ID" value="NZ_JASHIF010000008.1"/>
</dbReference>
<feature type="transmembrane region" description="Helical" evidence="4">
    <location>
        <begin position="112"/>
        <end position="134"/>
    </location>
</feature>
<feature type="domain" description="HTH araC/xylS-type" evidence="5">
    <location>
        <begin position="290"/>
        <end position="394"/>
    </location>
</feature>
<dbReference type="InterPro" id="IPR009057">
    <property type="entry name" value="Homeodomain-like_sf"/>
</dbReference>
<gene>
    <name evidence="6" type="ORF">QM524_09145</name>
</gene>
<feature type="transmembrane region" description="Helical" evidence="4">
    <location>
        <begin position="6"/>
        <end position="27"/>
    </location>
</feature>
<feature type="transmembrane region" description="Helical" evidence="4">
    <location>
        <begin position="71"/>
        <end position="91"/>
    </location>
</feature>
<evidence type="ECO:0000256" key="1">
    <source>
        <dbReference type="ARBA" id="ARBA00023015"/>
    </source>
</evidence>
<evidence type="ECO:0000256" key="2">
    <source>
        <dbReference type="ARBA" id="ARBA00023125"/>
    </source>
</evidence>
<feature type="transmembrane region" description="Helical" evidence="4">
    <location>
        <begin position="39"/>
        <end position="59"/>
    </location>
</feature>
<comment type="caution">
    <text evidence="6">The sequence shown here is derived from an EMBL/GenBank/DDBJ whole genome shotgun (WGS) entry which is preliminary data.</text>
</comment>
<keyword evidence="4" id="KW-1133">Transmembrane helix</keyword>
<dbReference type="SMART" id="SM00342">
    <property type="entry name" value="HTH_ARAC"/>
    <property type="match status" value="1"/>
</dbReference>
<feature type="transmembrane region" description="Helical" evidence="4">
    <location>
        <begin position="192"/>
        <end position="209"/>
    </location>
</feature>
<dbReference type="PANTHER" id="PTHR43280">
    <property type="entry name" value="ARAC-FAMILY TRANSCRIPTIONAL REGULATOR"/>
    <property type="match status" value="1"/>
</dbReference>
<feature type="transmembrane region" description="Helical" evidence="4">
    <location>
        <begin position="221"/>
        <end position="243"/>
    </location>
</feature>
<keyword evidence="7" id="KW-1185">Reference proteome</keyword>
<dbReference type="Pfam" id="PF12833">
    <property type="entry name" value="HTH_18"/>
    <property type="match status" value="1"/>
</dbReference>
<name>A0ABT6Y724_9BACT</name>